<reference evidence="1" key="1">
    <citation type="submission" date="2021-07" db="EMBL/GenBank/DDBJ databases">
        <title>Genome Resource of American Ginseng Black Spot Pathogen Alternaria panax.</title>
        <authorList>
            <person name="Qiu C."/>
            <person name="Wang W."/>
            <person name="Liu Z."/>
        </authorList>
    </citation>
    <scope>NUCLEOTIDE SEQUENCE</scope>
    <source>
        <strain evidence="1">BNCC115425</strain>
    </source>
</reference>
<evidence type="ECO:0000313" key="1">
    <source>
        <dbReference type="EMBL" id="KAG9195396.1"/>
    </source>
</evidence>
<sequence>MVSIVSQIVHSGPDIEYCVLIVTDDGGICWHLTPTPFHSLPSNHSPRQLLQATTTASFVKIFLLATASIAAAAKLNASASIGASVDIDASNNIDVDLDISVEAFRIEDLAEQCDVPANAMVNLLNTDNFTTIKVEDWTTILQQSAEIVETWPAPIK</sequence>
<name>A0AAD4NTQ0_9PLEO</name>
<dbReference type="AlphaFoldDB" id="A0AAD4NTQ0"/>
<comment type="caution">
    <text evidence="1">The sequence shown here is derived from an EMBL/GenBank/DDBJ whole genome shotgun (WGS) entry which is preliminary data.</text>
</comment>
<keyword evidence="2" id="KW-1185">Reference proteome</keyword>
<proteinExistence type="predicted"/>
<protein>
    <submittedName>
        <fullName evidence="1">Uncharacterized protein</fullName>
    </submittedName>
</protein>
<accession>A0AAD4NTQ0</accession>
<dbReference type="EMBL" id="JAANER010000001">
    <property type="protein sequence ID" value="KAG9195396.1"/>
    <property type="molecule type" value="Genomic_DNA"/>
</dbReference>
<dbReference type="Proteomes" id="UP001199106">
    <property type="component" value="Unassembled WGS sequence"/>
</dbReference>
<gene>
    <name evidence="1" type="ORF">G6011_00517</name>
</gene>
<organism evidence="1 2">
    <name type="scientific">Alternaria panax</name>
    <dbReference type="NCBI Taxonomy" id="48097"/>
    <lineage>
        <taxon>Eukaryota</taxon>
        <taxon>Fungi</taxon>
        <taxon>Dikarya</taxon>
        <taxon>Ascomycota</taxon>
        <taxon>Pezizomycotina</taxon>
        <taxon>Dothideomycetes</taxon>
        <taxon>Pleosporomycetidae</taxon>
        <taxon>Pleosporales</taxon>
        <taxon>Pleosporineae</taxon>
        <taxon>Pleosporaceae</taxon>
        <taxon>Alternaria</taxon>
        <taxon>Alternaria sect. Panax</taxon>
    </lineage>
</organism>
<evidence type="ECO:0000313" key="2">
    <source>
        <dbReference type="Proteomes" id="UP001199106"/>
    </source>
</evidence>